<sequence length="137" mass="15472">MAMPCALCTKRVQTPKRPTAFSFSLRLSMHAFAFAEFMSPRNVAVDVRFEAAFCRAQVKRILFDEGGTWENMFKLMHRDFRPGHWGVFHLAHFKVGAAGTFRMAELLSRPRADFSGCGSFRNPFSPAGEPPCPLAFH</sequence>
<dbReference type="AlphaFoldDB" id="A0A7S4EVR0"/>
<name>A0A7S4EVR0_CHRCT</name>
<evidence type="ECO:0000313" key="1">
    <source>
        <dbReference type="EMBL" id="CAE0755440.1"/>
    </source>
</evidence>
<gene>
    <name evidence="1" type="ORF">PCAR00345_LOCUS8027</name>
</gene>
<dbReference type="EMBL" id="HBIZ01013240">
    <property type="protein sequence ID" value="CAE0755440.1"/>
    <property type="molecule type" value="Transcribed_RNA"/>
</dbReference>
<reference evidence="1" key="1">
    <citation type="submission" date="2021-01" db="EMBL/GenBank/DDBJ databases">
        <authorList>
            <person name="Corre E."/>
            <person name="Pelletier E."/>
            <person name="Niang G."/>
            <person name="Scheremetjew M."/>
            <person name="Finn R."/>
            <person name="Kale V."/>
            <person name="Holt S."/>
            <person name="Cochrane G."/>
            <person name="Meng A."/>
            <person name="Brown T."/>
            <person name="Cohen L."/>
        </authorList>
    </citation>
    <scope>NUCLEOTIDE SEQUENCE</scope>
    <source>
        <strain evidence="1">CCMP645</strain>
    </source>
</reference>
<accession>A0A7S4EVR0</accession>
<organism evidence="1">
    <name type="scientific">Chrysotila carterae</name>
    <name type="common">Marine alga</name>
    <name type="synonym">Syracosphaera carterae</name>
    <dbReference type="NCBI Taxonomy" id="13221"/>
    <lineage>
        <taxon>Eukaryota</taxon>
        <taxon>Haptista</taxon>
        <taxon>Haptophyta</taxon>
        <taxon>Prymnesiophyceae</taxon>
        <taxon>Isochrysidales</taxon>
        <taxon>Isochrysidaceae</taxon>
        <taxon>Chrysotila</taxon>
    </lineage>
</organism>
<proteinExistence type="predicted"/>
<protein>
    <submittedName>
        <fullName evidence="1">Uncharacterized protein</fullName>
    </submittedName>
</protein>